<feature type="region of interest" description="Disordered" evidence="1">
    <location>
        <begin position="522"/>
        <end position="544"/>
    </location>
</feature>
<gene>
    <name evidence="2" type="ORF">JR316_006542</name>
</gene>
<dbReference type="EMBL" id="JAFIQS010000006">
    <property type="protein sequence ID" value="KAG5167951.1"/>
    <property type="molecule type" value="Genomic_DNA"/>
</dbReference>
<protein>
    <recommendedName>
        <fullName evidence="3">F-box domain-containing protein</fullName>
    </recommendedName>
</protein>
<feature type="compositionally biased region" description="Low complexity" evidence="1">
    <location>
        <begin position="524"/>
        <end position="542"/>
    </location>
</feature>
<name>A0A8H7XUL6_PSICU</name>
<evidence type="ECO:0008006" key="3">
    <source>
        <dbReference type="Google" id="ProtNLM"/>
    </source>
</evidence>
<accession>A0A8H7XUL6</accession>
<dbReference type="OrthoDB" id="3365698at2759"/>
<reference evidence="2" key="1">
    <citation type="submission" date="2021-02" db="EMBL/GenBank/DDBJ databases">
        <title>Psilocybe cubensis genome.</title>
        <authorList>
            <person name="Mckernan K.J."/>
            <person name="Crawford S."/>
            <person name="Trippe A."/>
            <person name="Kane L.T."/>
            <person name="Mclaughlin S."/>
        </authorList>
    </citation>
    <scope>NUCLEOTIDE SEQUENCE [LARGE SCALE GENOMIC DNA]</scope>
    <source>
        <strain evidence="2">MGC-MH-2018</strain>
    </source>
</reference>
<proteinExistence type="predicted"/>
<comment type="caution">
    <text evidence="2">The sequence shown here is derived from an EMBL/GenBank/DDBJ whole genome shotgun (WGS) entry which is preliminary data.</text>
</comment>
<evidence type="ECO:0000313" key="2">
    <source>
        <dbReference type="EMBL" id="KAG5167951.1"/>
    </source>
</evidence>
<dbReference type="AlphaFoldDB" id="A0A8H7XUL6"/>
<evidence type="ECO:0000256" key="1">
    <source>
        <dbReference type="SAM" id="MobiDB-lite"/>
    </source>
</evidence>
<organism evidence="2">
    <name type="scientific">Psilocybe cubensis</name>
    <name type="common">Psychedelic mushroom</name>
    <name type="synonym">Stropharia cubensis</name>
    <dbReference type="NCBI Taxonomy" id="181762"/>
    <lineage>
        <taxon>Eukaryota</taxon>
        <taxon>Fungi</taxon>
        <taxon>Dikarya</taxon>
        <taxon>Basidiomycota</taxon>
        <taxon>Agaricomycotina</taxon>
        <taxon>Agaricomycetes</taxon>
        <taxon>Agaricomycetidae</taxon>
        <taxon>Agaricales</taxon>
        <taxon>Agaricineae</taxon>
        <taxon>Strophariaceae</taxon>
        <taxon>Psilocybe</taxon>
    </lineage>
</organism>
<sequence length="758" mass="84473">MPPPRARSASTPKKIARKLSISLLSAAPKALVLAPSNSTDSFVSPVPDLLNSNAPPSDSERASIQDAIDRVSDEINTTVAIPTRSVKTRRHSEAGLKFIKTHKAILSPLRELPHEILSEIICTACETSFWDEHPTGFTFSPAGAVKLPWAASQVSRFWRSVTLSLHHLWAQIVIETCTRETCKPSKSLLPLVDTLLARSDHAPLRIHFSTSGTVDVEALRPVIDALVSSSDRWHTFHLTSESPVFDAFQGIRGRLASLQKLSLILAGENVDLTRPIDMFEYAPVLQDVYYWRDAYLGSRDIKLPWEQIRVFHDSGGSSPSSSTAPSTGYSRHTAIPTLRSARDIRIADFSIDDTQKPWPATTARHLHTLHIDFDDLDDTNFSSWGSDHFLPSLTAPALARCKITNYPGNPVPTLVALIGRACGTAAPSMTLQELSLSAFFMDECGEPGELSALLELTPRLRKLSVHLPSLVDLSRLVVVPGAAEPPLLPCLEELYIFMSSHENFHKYVGTISELAKSRCEAPHESSSSSSSESNTTSCPSPTGTRPGRLAHLRLISHSTFACHTIHEALERHMHAYSTAGAGTDTAINEKQRARNEEIYEECLARYDPLSTAFLNLVPSKFGLFDNIRWAMGLARFLTKTESNWRIRNEHLYAYNIHHLMYHISSLSPSDLPGEKVYNFRRRARGLLDKWEPLLRADVEARRWAFQGAHSVVYVPKDDAIRSASPDEMLKKMIYGAKFWPQKYSESWDDMQVALQFVD</sequence>